<protein>
    <recommendedName>
        <fullName evidence="2">Ubiquitin Mut7-C domain-containing protein</fullName>
    </recommendedName>
</protein>
<reference evidence="1" key="1">
    <citation type="journal article" date="2014" name="Front. Microbiol.">
        <title>High frequency of phylogenetically diverse reductive dehalogenase-homologous genes in deep subseafloor sedimentary metagenomes.</title>
        <authorList>
            <person name="Kawai M."/>
            <person name="Futagami T."/>
            <person name="Toyoda A."/>
            <person name="Takaki Y."/>
            <person name="Nishi S."/>
            <person name="Hori S."/>
            <person name="Arai W."/>
            <person name="Tsubouchi T."/>
            <person name="Morono Y."/>
            <person name="Uchiyama I."/>
            <person name="Ito T."/>
            <person name="Fujiyama A."/>
            <person name="Inagaki F."/>
            <person name="Takami H."/>
        </authorList>
    </citation>
    <scope>NUCLEOTIDE SEQUENCE</scope>
    <source>
        <strain evidence="1">Expedition CK06-06</strain>
    </source>
</reference>
<proteinExistence type="predicted"/>
<gene>
    <name evidence="1" type="ORF">S01H4_08893</name>
</gene>
<name>X1ASP0_9ZZZZ</name>
<feature type="non-terminal residue" evidence="1">
    <location>
        <position position="49"/>
    </location>
</feature>
<evidence type="ECO:0000313" key="1">
    <source>
        <dbReference type="EMBL" id="GAG72322.1"/>
    </source>
</evidence>
<dbReference type="EMBL" id="BART01003130">
    <property type="protein sequence ID" value="GAG72322.1"/>
    <property type="molecule type" value="Genomic_DNA"/>
</dbReference>
<accession>X1ASP0</accession>
<comment type="caution">
    <text evidence="1">The sequence shown here is derived from an EMBL/GenBank/DDBJ whole genome shotgun (WGS) entry which is preliminary data.</text>
</comment>
<dbReference type="AlphaFoldDB" id="X1ASP0"/>
<evidence type="ECO:0008006" key="2">
    <source>
        <dbReference type="Google" id="ProtNLM"/>
    </source>
</evidence>
<sequence length="49" mass="5851">MIRVKLYANLVEYSKSKKKEFEILWFDGMTIEKILKDEGISKKITKIIM</sequence>
<organism evidence="1">
    <name type="scientific">marine sediment metagenome</name>
    <dbReference type="NCBI Taxonomy" id="412755"/>
    <lineage>
        <taxon>unclassified sequences</taxon>
        <taxon>metagenomes</taxon>
        <taxon>ecological metagenomes</taxon>
    </lineage>
</organism>